<dbReference type="InParanoid" id="A0A2S8STC0"/>
<dbReference type="CDD" id="cd02109">
    <property type="entry name" value="arch_bact_SO_family_Moco"/>
    <property type="match status" value="1"/>
</dbReference>
<evidence type="ECO:0000313" key="2">
    <source>
        <dbReference type="EMBL" id="PQV64028.1"/>
    </source>
</evidence>
<evidence type="ECO:0000313" key="3">
    <source>
        <dbReference type="Proteomes" id="UP000237684"/>
    </source>
</evidence>
<dbReference type="Pfam" id="PF00174">
    <property type="entry name" value="Oxidored_molyb"/>
    <property type="match status" value="1"/>
</dbReference>
<dbReference type="EMBL" id="NIGF01000007">
    <property type="protein sequence ID" value="PQV64028.1"/>
    <property type="molecule type" value="Genomic_DNA"/>
</dbReference>
<organism evidence="2 3">
    <name type="scientific">Abditibacterium utsteinense</name>
    <dbReference type="NCBI Taxonomy" id="1960156"/>
    <lineage>
        <taxon>Bacteria</taxon>
        <taxon>Pseudomonadati</taxon>
        <taxon>Abditibacteriota</taxon>
        <taxon>Abditibacteriia</taxon>
        <taxon>Abditibacteriales</taxon>
        <taxon>Abditibacteriaceae</taxon>
        <taxon>Abditibacterium</taxon>
    </lineage>
</organism>
<evidence type="ECO:0000259" key="1">
    <source>
        <dbReference type="Pfam" id="PF00174"/>
    </source>
</evidence>
<name>A0A2S8STC0_9BACT</name>
<keyword evidence="3" id="KW-1185">Reference proteome</keyword>
<dbReference type="FunCoup" id="A0A2S8STC0">
    <property type="interactions" value="53"/>
</dbReference>
<dbReference type="RefSeq" id="WP_202973474.1">
    <property type="nucleotide sequence ID" value="NZ_NIGF01000007.1"/>
</dbReference>
<feature type="domain" description="Oxidoreductase molybdopterin-binding" evidence="1">
    <location>
        <begin position="75"/>
        <end position="227"/>
    </location>
</feature>
<dbReference type="PANTHER" id="PTHR43032">
    <property type="entry name" value="PROTEIN-METHIONINE-SULFOXIDE REDUCTASE"/>
    <property type="match status" value="1"/>
</dbReference>
<gene>
    <name evidence="2" type="ORF">B1R32_10753</name>
</gene>
<dbReference type="InterPro" id="IPR000572">
    <property type="entry name" value="OxRdtase_Mopterin-bd_dom"/>
</dbReference>
<reference evidence="2 3" key="1">
    <citation type="journal article" date="2018" name="Syst. Appl. Microbiol.">
        <title>Abditibacterium utsteinense sp. nov., the first cultivated member of candidate phylum FBP, isolated from ice-free Antarctic soil samples.</title>
        <authorList>
            <person name="Tahon G."/>
            <person name="Tytgat B."/>
            <person name="Lebbe L."/>
            <person name="Carlier A."/>
            <person name="Willems A."/>
        </authorList>
    </citation>
    <scope>NUCLEOTIDE SEQUENCE [LARGE SCALE GENOMIC DNA]</scope>
    <source>
        <strain evidence="2 3">LMG 29911</strain>
    </source>
</reference>
<protein>
    <submittedName>
        <fullName evidence="2">DMSO/TMAO reductase YedYZ, molybdopterin-dependent catalytic subunit</fullName>
    </submittedName>
</protein>
<comment type="caution">
    <text evidence="2">The sequence shown here is derived from an EMBL/GenBank/DDBJ whole genome shotgun (WGS) entry which is preliminary data.</text>
</comment>
<dbReference type="InterPro" id="IPR036374">
    <property type="entry name" value="OxRdtase_Mopterin-bd_sf"/>
</dbReference>
<dbReference type="SUPFAM" id="SSF56524">
    <property type="entry name" value="Oxidoreductase molybdopterin-binding domain"/>
    <property type="match status" value="1"/>
</dbReference>
<dbReference type="Gene3D" id="3.90.420.10">
    <property type="entry name" value="Oxidoreductase, molybdopterin-binding domain"/>
    <property type="match status" value="1"/>
</dbReference>
<dbReference type="PANTHER" id="PTHR43032:SF4">
    <property type="entry name" value="OXIDOREDUCTASE MOLYBDOPTERIN-BINDING DOMAIN-CONTAINING PROTEIN"/>
    <property type="match status" value="1"/>
</dbReference>
<dbReference type="AlphaFoldDB" id="A0A2S8STC0"/>
<accession>A0A2S8STC0</accession>
<proteinExistence type="predicted"/>
<dbReference type="Proteomes" id="UP000237684">
    <property type="component" value="Unassembled WGS sequence"/>
</dbReference>
<sequence>METDFSSQMPQITPQQAAKMIEAKRRLLQRFRADESGKFQPTTLQTTPEQRAQKRLPDGQHLTKGFPILDLGVRPDLNPTNWTLRIWGEVENPVELSWQEFQNLPRARQTTDFHCVTTWSKYDVEWGGVRFSDLAALVMPTGDAKFVIQHGGEGYTTNTPLAEVMDSDVLIADELVLNINGEDDGWQAIPRERGGPVRLIVPKLYAWKGSKFLIGLHFSSHDEPGFWEERGYNNHADPWRNERYS</sequence>